<dbReference type="AlphaFoldDB" id="A0A4R3KRL3"/>
<comment type="caution">
    <text evidence="1">The sequence shown here is derived from an EMBL/GenBank/DDBJ whole genome shotgun (WGS) entry which is preliminary data.</text>
</comment>
<evidence type="ECO:0000313" key="1">
    <source>
        <dbReference type="EMBL" id="TCS87654.1"/>
    </source>
</evidence>
<sequence length="157" mass="18092">MNILKAFSIVLCLSQCEVAMDREDDPLYVVNQSGQSVRVYVNNDENYSALYPDTSISDFEERLSAEIIANNREVVIPGSEASWKSTFEVSVPHDTVSLFIFHADTLTKFPWQTIREDYKILRRYDLSLEDLITLEFKVPYPPSPKMKNMKMFPPTAK</sequence>
<dbReference type="EMBL" id="SMAD01000004">
    <property type="protein sequence ID" value="TCS87654.1"/>
    <property type="molecule type" value="Genomic_DNA"/>
</dbReference>
<name>A0A4R3KRL3_9SPHI</name>
<accession>A0A4R3KRL3</accession>
<dbReference type="Proteomes" id="UP000295807">
    <property type="component" value="Unassembled WGS sequence"/>
</dbReference>
<gene>
    <name evidence="1" type="ORF">EDD80_1041</name>
</gene>
<protein>
    <submittedName>
        <fullName evidence="1">Uncharacterized protein</fullName>
    </submittedName>
</protein>
<organism evidence="1 2">
    <name type="scientific">Anseongella ginsenosidimutans</name>
    <dbReference type="NCBI Taxonomy" id="496056"/>
    <lineage>
        <taxon>Bacteria</taxon>
        <taxon>Pseudomonadati</taxon>
        <taxon>Bacteroidota</taxon>
        <taxon>Sphingobacteriia</taxon>
        <taxon>Sphingobacteriales</taxon>
        <taxon>Sphingobacteriaceae</taxon>
        <taxon>Anseongella</taxon>
    </lineage>
</organism>
<reference evidence="1 2" key="1">
    <citation type="submission" date="2019-03" db="EMBL/GenBank/DDBJ databases">
        <title>Genomic Encyclopedia of Type Strains, Phase IV (KMG-IV): sequencing the most valuable type-strain genomes for metagenomic binning, comparative biology and taxonomic classification.</title>
        <authorList>
            <person name="Goeker M."/>
        </authorList>
    </citation>
    <scope>NUCLEOTIDE SEQUENCE [LARGE SCALE GENOMIC DNA]</scope>
    <source>
        <strain evidence="1 2">DSM 21100</strain>
    </source>
</reference>
<dbReference type="OrthoDB" id="1492297at2"/>
<dbReference type="RefSeq" id="WP_132128706.1">
    <property type="nucleotide sequence ID" value="NZ_CP042432.1"/>
</dbReference>
<evidence type="ECO:0000313" key="2">
    <source>
        <dbReference type="Proteomes" id="UP000295807"/>
    </source>
</evidence>
<proteinExistence type="predicted"/>
<keyword evidence="2" id="KW-1185">Reference proteome</keyword>